<comment type="caution">
    <text evidence="1">The sequence shown here is derived from an EMBL/GenBank/DDBJ whole genome shotgun (WGS) entry which is preliminary data.</text>
</comment>
<sequence>QRTLPPRVDIRVDALELVAQSLRGHAITPQQLADIINLTRGHARQIHVNQRLLDALLAPPVTLDHGRLEHRALQFRYLQAHFPGLDGQITLVMAGPVVLFQCLFDRFGSVFPQCGLMVFLRFGSTW</sequence>
<accession>A0A261FQQ1</accession>
<dbReference type="AlphaFoldDB" id="A0A261FQQ1"/>
<gene>
    <name evidence="1" type="ORF">BHAP_2239</name>
</gene>
<feature type="non-terminal residue" evidence="1">
    <location>
        <position position="1"/>
    </location>
</feature>
<keyword evidence="2" id="KW-1185">Reference proteome</keyword>
<dbReference type="EMBL" id="MWWY01000059">
    <property type="protein sequence ID" value="OZG61512.1"/>
    <property type="molecule type" value="Genomic_DNA"/>
</dbReference>
<dbReference type="Proteomes" id="UP000216074">
    <property type="component" value="Unassembled WGS sequence"/>
</dbReference>
<evidence type="ECO:0000313" key="1">
    <source>
        <dbReference type="EMBL" id="OZG61512.1"/>
    </source>
</evidence>
<proteinExistence type="predicted"/>
<evidence type="ECO:0000313" key="2">
    <source>
        <dbReference type="Proteomes" id="UP000216074"/>
    </source>
</evidence>
<protein>
    <submittedName>
        <fullName evidence="1">Fimbrial isopeptide formation D2 domain-containing protein</fullName>
    </submittedName>
</protein>
<reference evidence="1 2" key="1">
    <citation type="journal article" date="2017" name="BMC Genomics">
        <title>Comparative genomic and phylogenomic analyses of the Bifidobacteriaceae family.</title>
        <authorList>
            <person name="Lugli G.A."/>
            <person name="Milani C."/>
            <person name="Turroni F."/>
            <person name="Duranti S."/>
            <person name="Mancabelli L."/>
            <person name="Mangifesta M."/>
            <person name="Ferrario C."/>
            <person name="Modesto M."/>
            <person name="Mattarelli P."/>
            <person name="Jiri K."/>
            <person name="van Sinderen D."/>
            <person name="Ventura M."/>
        </authorList>
    </citation>
    <scope>NUCLEOTIDE SEQUENCE [LARGE SCALE GENOMIC DNA]</scope>
    <source>
        <strain evidence="1 2">DSM 100202</strain>
    </source>
</reference>
<organism evidence="1 2">
    <name type="scientific">Bifidobacterium hapali</name>
    <dbReference type="NCBI Taxonomy" id="1630172"/>
    <lineage>
        <taxon>Bacteria</taxon>
        <taxon>Bacillati</taxon>
        <taxon>Actinomycetota</taxon>
        <taxon>Actinomycetes</taxon>
        <taxon>Bifidobacteriales</taxon>
        <taxon>Bifidobacteriaceae</taxon>
        <taxon>Bifidobacterium</taxon>
    </lineage>
</organism>
<name>A0A261FQQ1_9BIFI</name>